<feature type="transmembrane region" description="Helical" evidence="1">
    <location>
        <begin position="38"/>
        <end position="59"/>
    </location>
</feature>
<feature type="transmembrane region" description="Helical" evidence="1">
    <location>
        <begin position="294"/>
        <end position="316"/>
    </location>
</feature>
<organism evidence="2 3">
    <name type="scientific">Candidatus Iainarchaeum sp</name>
    <dbReference type="NCBI Taxonomy" id="3101447"/>
    <lineage>
        <taxon>Archaea</taxon>
        <taxon>Candidatus Iainarchaeota</taxon>
        <taxon>Candidatus Iainarchaeia</taxon>
        <taxon>Candidatus Iainarchaeales</taxon>
        <taxon>Candidatus Iainarchaeaceae</taxon>
        <taxon>Candidatus Iainarchaeum</taxon>
    </lineage>
</organism>
<reference evidence="2" key="1">
    <citation type="submission" date="2021-03" db="EMBL/GenBank/DDBJ databases">
        <authorList>
            <person name="Jaffe A."/>
        </authorList>
    </citation>
    <scope>NUCLEOTIDE SEQUENCE</scope>
    <source>
        <strain evidence="2">RIFCSPLOWO2_01_FULL_AR10_48_17</strain>
    </source>
</reference>
<dbReference type="EMBL" id="JAGVWC010000010">
    <property type="protein sequence ID" value="MBS3061642.1"/>
    <property type="molecule type" value="Genomic_DNA"/>
</dbReference>
<dbReference type="AlphaFoldDB" id="A0A8T4L6W8"/>
<accession>A0A8T4L6W8</accession>
<sequence length="625" mass="71031">MLFDAIYKLGRQNNFFPRLKSIDEKMELIACPYNSSDIISGILIFGGVFGLFGFLMLFLLSSIPLIGWVILFYDVVIMAAAFVYITSVYYAQRIIDYKEEMLVGILEIANYISLDTSIDYAIQQTNMNLHGVLHDQFEIMLERIQRKKYKTIGEGFEDFIPIWLKVNPDFVKGLSLLQTATLSAKEEREKIILEVIETIIVAYHQSGKRFAEELSSQTQTMIGAGVIFPIMMLMLTPMISIFMPDFITLPMLIFIFNIFFPTILLMMAMQFAANRVQISAIQLDRSPDYRRIPTSFYAIPVVIVGIFLIPTILHFLSLSQVLVINKEYSFENVVKIWTSTLGITIGVGIISWMYVNTHKKLWQRIHDIEADLPHLLQVFATYLSLNRSVESIMDDVIDDYKKHGLQNHPVTGMFSEMRERLYRTKDTMMEIVKNVLPTICPSKRVTSVFDKIVSFSDIDQASAAKSAKLIREQTISIYKLDDYIQTLLADTGSLVQGTITILIPLLASASVIMTMAIVMSLTFIEDKLAAIFELFGGHFELGLIKVDKIIPPTILEFVVGIYFLEMVLILSLFLSNVKHGTDKFKIAESVLTNTVMAFIIYSSLLLIGYFVFREFVFVQILGAAS</sequence>
<keyword evidence="1" id="KW-0812">Transmembrane</keyword>
<evidence type="ECO:0000313" key="2">
    <source>
        <dbReference type="EMBL" id="MBS3061642.1"/>
    </source>
</evidence>
<feature type="transmembrane region" description="Helical" evidence="1">
    <location>
        <begin position="249"/>
        <end position="273"/>
    </location>
</feature>
<gene>
    <name evidence="2" type="ORF">J4215_03600</name>
</gene>
<name>A0A8T4L6W8_9ARCH</name>
<evidence type="ECO:0000313" key="3">
    <source>
        <dbReference type="Proteomes" id="UP000675968"/>
    </source>
</evidence>
<feature type="transmembrane region" description="Helical" evidence="1">
    <location>
        <begin position="65"/>
        <end position="91"/>
    </location>
</feature>
<feature type="transmembrane region" description="Helical" evidence="1">
    <location>
        <begin position="222"/>
        <end position="243"/>
    </location>
</feature>
<feature type="transmembrane region" description="Helical" evidence="1">
    <location>
        <begin position="501"/>
        <end position="524"/>
    </location>
</feature>
<dbReference type="Proteomes" id="UP000675968">
    <property type="component" value="Unassembled WGS sequence"/>
</dbReference>
<evidence type="ECO:0000256" key="1">
    <source>
        <dbReference type="SAM" id="Phobius"/>
    </source>
</evidence>
<protein>
    <submittedName>
        <fullName evidence="2">Uncharacterized protein</fullName>
    </submittedName>
</protein>
<reference evidence="2" key="2">
    <citation type="submission" date="2021-05" db="EMBL/GenBank/DDBJ databases">
        <title>Protein family content uncovers lineage relationships and bacterial pathway maintenance mechanisms in DPANN archaea.</title>
        <authorList>
            <person name="Castelle C.J."/>
            <person name="Meheust R."/>
            <person name="Jaffe A.L."/>
            <person name="Seitz K."/>
            <person name="Gong X."/>
            <person name="Baker B.J."/>
            <person name="Banfield J.F."/>
        </authorList>
    </citation>
    <scope>NUCLEOTIDE SEQUENCE</scope>
    <source>
        <strain evidence="2">RIFCSPLOWO2_01_FULL_AR10_48_17</strain>
    </source>
</reference>
<feature type="transmembrane region" description="Helical" evidence="1">
    <location>
        <begin position="589"/>
        <end position="612"/>
    </location>
</feature>
<comment type="caution">
    <text evidence="2">The sequence shown here is derived from an EMBL/GenBank/DDBJ whole genome shotgun (WGS) entry which is preliminary data.</text>
</comment>
<feature type="transmembrane region" description="Helical" evidence="1">
    <location>
        <begin position="336"/>
        <end position="355"/>
    </location>
</feature>
<feature type="transmembrane region" description="Helical" evidence="1">
    <location>
        <begin position="557"/>
        <end position="577"/>
    </location>
</feature>
<keyword evidence="1" id="KW-0472">Membrane</keyword>
<proteinExistence type="predicted"/>
<keyword evidence="1" id="KW-1133">Transmembrane helix</keyword>